<dbReference type="InterPro" id="IPR029062">
    <property type="entry name" value="Class_I_gatase-like"/>
</dbReference>
<evidence type="ECO:0000259" key="1">
    <source>
        <dbReference type="Pfam" id="PF00117"/>
    </source>
</evidence>
<dbReference type="CDD" id="cd01741">
    <property type="entry name" value="GATase1_1"/>
    <property type="match status" value="1"/>
</dbReference>
<dbReference type="FunFam" id="3.40.50.880:FF:000033">
    <property type="entry name" value="Glutamine amidotransferase class-I"/>
    <property type="match status" value="1"/>
</dbReference>
<keyword evidence="2" id="KW-0436">Ligase</keyword>
<dbReference type="PROSITE" id="PS51273">
    <property type="entry name" value="GATASE_TYPE_1"/>
    <property type="match status" value="1"/>
</dbReference>
<gene>
    <name evidence="2" type="ORF">J2T57_004252</name>
</gene>
<feature type="domain" description="Glutamine amidotransferase" evidence="1">
    <location>
        <begin position="36"/>
        <end position="190"/>
    </location>
</feature>
<dbReference type="GO" id="GO:0005829">
    <property type="term" value="C:cytosol"/>
    <property type="evidence" value="ECO:0007669"/>
    <property type="project" value="TreeGrafter"/>
</dbReference>
<proteinExistence type="predicted"/>
<dbReference type="RefSeq" id="WP_253485089.1">
    <property type="nucleotide sequence ID" value="NZ_JALJXV010000013.1"/>
</dbReference>
<sequence length="233" mass="26259">MKIHYLQHVPFEGLASIESWAIKGRHSLSVTRLYANESLPAVNEIDWLIVMGGPMNIHEDDKYPWLTHEKRFIEAAIKGDKTVIGVCLGAQLIAHVLGARVYQGPYKEIGWYPISLIDEAKHAPVFASLPPEFMVFHWHGDTFDLPPGATRLAYSDACRNQAFVYKQKVLGLQFHLETTRESAQRIIENCGDELVEGQYIQRADEILARDSDFAAINNVMVRLLNNLSGNNAT</sequence>
<dbReference type="GO" id="GO:0003922">
    <property type="term" value="F:GMP synthase (glutamine-hydrolyzing) activity"/>
    <property type="evidence" value="ECO:0007669"/>
    <property type="project" value="UniProtKB-EC"/>
</dbReference>
<dbReference type="EC" id="6.3.5.2" evidence="2"/>
<organism evidence="2 3">
    <name type="scientific">Natronocella acetinitrilica</name>
    <dbReference type="NCBI Taxonomy" id="414046"/>
    <lineage>
        <taxon>Bacteria</taxon>
        <taxon>Pseudomonadati</taxon>
        <taxon>Pseudomonadota</taxon>
        <taxon>Gammaproteobacteria</taxon>
        <taxon>Chromatiales</taxon>
        <taxon>Ectothiorhodospiraceae</taxon>
        <taxon>Natronocella</taxon>
    </lineage>
</organism>
<comment type="caution">
    <text evidence="2">The sequence shown here is derived from an EMBL/GenBank/DDBJ whole genome shotgun (WGS) entry which is preliminary data.</text>
</comment>
<evidence type="ECO:0000313" key="3">
    <source>
        <dbReference type="Proteomes" id="UP001205843"/>
    </source>
</evidence>
<dbReference type="SUPFAM" id="SSF52317">
    <property type="entry name" value="Class I glutamine amidotransferase-like"/>
    <property type="match status" value="1"/>
</dbReference>
<dbReference type="InterPro" id="IPR044992">
    <property type="entry name" value="ChyE-like"/>
</dbReference>
<name>A0AAE3G8P5_9GAMM</name>
<dbReference type="InterPro" id="IPR017926">
    <property type="entry name" value="GATASE"/>
</dbReference>
<protein>
    <submittedName>
        <fullName evidence="2">GMP synthase (Glutamine-hydrolyzing)</fullName>
        <ecNumber evidence="2">6.3.5.2</ecNumber>
    </submittedName>
</protein>
<keyword evidence="3" id="KW-1185">Reference proteome</keyword>
<dbReference type="AlphaFoldDB" id="A0AAE3G8P5"/>
<reference evidence="2" key="1">
    <citation type="submission" date="2022-03" db="EMBL/GenBank/DDBJ databases">
        <title>Genomic Encyclopedia of Type Strains, Phase III (KMG-III): the genomes of soil and plant-associated and newly described type strains.</title>
        <authorList>
            <person name="Whitman W."/>
        </authorList>
    </citation>
    <scope>NUCLEOTIDE SEQUENCE</scope>
    <source>
        <strain evidence="2">ANL 6-2</strain>
    </source>
</reference>
<dbReference type="Pfam" id="PF00117">
    <property type="entry name" value="GATase"/>
    <property type="match status" value="1"/>
</dbReference>
<accession>A0AAE3G8P5</accession>
<dbReference type="PANTHER" id="PTHR42695:SF5">
    <property type="entry name" value="GLUTAMINE AMIDOTRANSFERASE YLR126C-RELATED"/>
    <property type="match status" value="1"/>
</dbReference>
<dbReference type="Gene3D" id="3.40.50.880">
    <property type="match status" value="1"/>
</dbReference>
<dbReference type="Proteomes" id="UP001205843">
    <property type="component" value="Unassembled WGS sequence"/>
</dbReference>
<dbReference type="EMBL" id="JALJXV010000013">
    <property type="protein sequence ID" value="MCP1677078.1"/>
    <property type="molecule type" value="Genomic_DNA"/>
</dbReference>
<dbReference type="PANTHER" id="PTHR42695">
    <property type="entry name" value="GLUTAMINE AMIDOTRANSFERASE YLR126C-RELATED"/>
    <property type="match status" value="1"/>
</dbReference>
<evidence type="ECO:0000313" key="2">
    <source>
        <dbReference type="EMBL" id="MCP1677078.1"/>
    </source>
</evidence>